<evidence type="ECO:0000256" key="2">
    <source>
        <dbReference type="ARBA" id="ARBA00022490"/>
    </source>
</evidence>
<dbReference type="HAMAP" id="MF_01008">
    <property type="entry name" value="MraZ"/>
    <property type="match status" value="1"/>
</dbReference>
<dbReference type="AlphaFoldDB" id="A0A9X1HNN0"/>
<dbReference type="Gene3D" id="3.40.1550.20">
    <property type="entry name" value="Transcriptional regulator MraZ domain"/>
    <property type="match status" value="1"/>
</dbReference>
<comment type="similarity">
    <text evidence="7">Belongs to the MraZ family.</text>
</comment>
<dbReference type="PROSITE" id="PS51740">
    <property type="entry name" value="SPOVT_ABRB"/>
    <property type="match status" value="2"/>
</dbReference>
<dbReference type="CDD" id="cd16320">
    <property type="entry name" value="MraZ_N"/>
    <property type="match status" value="1"/>
</dbReference>
<dbReference type="GO" id="GO:0009295">
    <property type="term" value="C:nucleoid"/>
    <property type="evidence" value="ECO:0007669"/>
    <property type="project" value="UniProtKB-SubCell"/>
</dbReference>
<dbReference type="InterPro" id="IPR020603">
    <property type="entry name" value="MraZ_dom"/>
</dbReference>
<dbReference type="GO" id="GO:0000976">
    <property type="term" value="F:transcription cis-regulatory region binding"/>
    <property type="evidence" value="ECO:0007669"/>
    <property type="project" value="TreeGrafter"/>
</dbReference>
<gene>
    <name evidence="7 9" type="primary">mraZ</name>
    <name evidence="9" type="ORF">LDX50_03580</name>
</gene>
<protein>
    <recommendedName>
        <fullName evidence="1 7">Transcriptional regulator MraZ</fullName>
    </recommendedName>
</protein>
<reference evidence="9" key="1">
    <citation type="submission" date="2021-09" db="EMBL/GenBank/DDBJ databases">
        <title>Fulvivirga sp. isolated from coastal sediment.</title>
        <authorList>
            <person name="Yu H."/>
        </authorList>
    </citation>
    <scope>NUCLEOTIDE SEQUENCE</scope>
    <source>
        <strain evidence="9">1062</strain>
    </source>
</reference>
<evidence type="ECO:0000313" key="10">
    <source>
        <dbReference type="Proteomes" id="UP001139409"/>
    </source>
</evidence>
<keyword evidence="6 7" id="KW-0804">Transcription</keyword>
<dbReference type="GO" id="GO:2000143">
    <property type="term" value="P:negative regulation of DNA-templated transcription initiation"/>
    <property type="evidence" value="ECO:0007669"/>
    <property type="project" value="TreeGrafter"/>
</dbReference>
<dbReference type="GO" id="GO:0003700">
    <property type="term" value="F:DNA-binding transcription factor activity"/>
    <property type="evidence" value="ECO:0007669"/>
    <property type="project" value="UniProtKB-UniRule"/>
</dbReference>
<dbReference type="InterPro" id="IPR003444">
    <property type="entry name" value="MraZ"/>
</dbReference>
<dbReference type="CDD" id="cd16321">
    <property type="entry name" value="MraZ_C"/>
    <property type="match status" value="1"/>
</dbReference>
<comment type="subunit">
    <text evidence="7">Forms oligomers.</text>
</comment>
<dbReference type="PANTHER" id="PTHR34701:SF1">
    <property type="entry name" value="TRANSCRIPTIONAL REGULATOR MRAZ"/>
    <property type="match status" value="1"/>
</dbReference>
<accession>A0A9X1HNN0</accession>
<dbReference type="InterPro" id="IPR038619">
    <property type="entry name" value="MraZ_sf"/>
</dbReference>
<evidence type="ECO:0000256" key="5">
    <source>
        <dbReference type="ARBA" id="ARBA00023125"/>
    </source>
</evidence>
<dbReference type="EMBL" id="JAIXNE010000001">
    <property type="protein sequence ID" value="MCA6073932.1"/>
    <property type="molecule type" value="Genomic_DNA"/>
</dbReference>
<evidence type="ECO:0000256" key="7">
    <source>
        <dbReference type="HAMAP-Rule" id="MF_01008"/>
    </source>
</evidence>
<dbReference type="Proteomes" id="UP001139409">
    <property type="component" value="Unassembled WGS sequence"/>
</dbReference>
<evidence type="ECO:0000256" key="1">
    <source>
        <dbReference type="ARBA" id="ARBA00013860"/>
    </source>
</evidence>
<dbReference type="RefSeq" id="WP_225697042.1">
    <property type="nucleotide sequence ID" value="NZ_JAIXNE010000001.1"/>
</dbReference>
<keyword evidence="4 7" id="KW-0805">Transcription regulation</keyword>
<evidence type="ECO:0000256" key="4">
    <source>
        <dbReference type="ARBA" id="ARBA00023015"/>
    </source>
</evidence>
<dbReference type="Pfam" id="PF02381">
    <property type="entry name" value="MraZ"/>
    <property type="match status" value="2"/>
</dbReference>
<dbReference type="InterPro" id="IPR035642">
    <property type="entry name" value="MraZ_N"/>
</dbReference>
<name>A0A9X1HNN0_9BACT</name>
<comment type="subcellular location">
    <subcellularLocation>
        <location evidence="7">Cytoplasm</location>
        <location evidence="7">Nucleoid</location>
    </subcellularLocation>
</comment>
<organism evidence="9 10">
    <name type="scientific">Fulvivirga sedimenti</name>
    <dbReference type="NCBI Taxonomy" id="2879465"/>
    <lineage>
        <taxon>Bacteria</taxon>
        <taxon>Pseudomonadati</taxon>
        <taxon>Bacteroidota</taxon>
        <taxon>Cytophagia</taxon>
        <taxon>Cytophagales</taxon>
        <taxon>Fulvivirgaceae</taxon>
        <taxon>Fulvivirga</taxon>
    </lineage>
</organism>
<feature type="domain" description="SpoVT-AbrB" evidence="8">
    <location>
        <begin position="82"/>
        <end position="125"/>
    </location>
</feature>
<comment type="caution">
    <text evidence="9">The sequence shown here is derived from an EMBL/GenBank/DDBJ whole genome shotgun (WGS) entry which is preliminary data.</text>
</comment>
<feature type="domain" description="SpoVT-AbrB" evidence="8">
    <location>
        <begin position="7"/>
        <end position="53"/>
    </location>
</feature>
<evidence type="ECO:0000313" key="9">
    <source>
        <dbReference type="EMBL" id="MCA6073932.1"/>
    </source>
</evidence>
<dbReference type="NCBIfam" id="TIGR00242">
    <property type="entry name" value="division/cell wall cluster transcriptional repressor MraZ"/>
    <property type="match status" value="1"/>
</dbReference>
<keyword evidence="10" id="KW-1185">Reference proteome</keyword>
<evidence type="ECO:0000256" key="3">
    <source>
        <dbReference type="ARBA" id="ARBA00022737"/>
    </source>
</evidence>
<dbReference type="InterPro" id="IPR035644">
    <property type="entry name" value="MraZ_C"/>
</dbReference>
<dbReference type="SUPFAM" id="SSF89447">
    <property type="entry name" value="AbrB/MazE/MraZ-like"/>
    <property type="match status" value="1"/>
</dbReference>
<evidence type="ECO:0000259" key="8">
    <source>
        <dbReference type="PROSITE" id="PS51740"/>
    </source>
</evidence>
<dbReference type="InterPro" id="IPR007159">
    <property type="entry name" value="SpoVT-AbrB_dom"/>
</dbReference>
<evidence type="ECO:0000256" key="6">
    <source>
        <dbReference type="ARBA" id="ARBA00023163"/>
    </source>
</evidence>
<keyword evidence="2 7" id="KW-0963">Cytoplasm</keyword>
<keyword evidence="3" id="KW-0677">Repeat</keyword>
<dbReference type="GO" id="GO:0005737">
    <property type="term" value="C:cytoplasm"/>
    <property type="evidence" value="ECO:0007669"/>
    <property type="project" value="UniProtKB-UniRule"/>
</dbReference>
<proteinExistence type="inferred from homology"/>
<dbReference type="PANTHER" id="PTHR34701">
    <property type="entry name" value="TRANSCRIPTIONAL REGULATOR MRAZ"/>
    <property type="match status" value="1"/>
</dbReference>
<sequence length="147" mass="16897">MTFLASTYDCKIDAKGRLVLPSKIKTNFPEDTGNEVVLRMAFEPCLILYPMVEFRKTYQKIAGLNEFNKEHRALQRNFFSSVQTVEIDSAGRILIPKQMLQYAGLEKDAMVVGTGLRVEIWNPERYNSQSIEDPDELSKLAEKYLLE</sequence>
<dbReference type="InterPro" id="IPR037914">
    <property type="entry name" value="SpoVT-AbrB_sf"/>
</dbReference>
<keyword evidence="5 7" id="KW-0238">DNA-binding</keyword>